<evidence type="ECO:0000313" key="2">
    <source>
        <dbReference type="EMBL" id="QNP43565.1"/>
    </source>
</evidence>
<evidence type="ECO:0000313" key="3">
    <source>
        <dbReference type="Proteomes" id="UP000516134"/>
    </source>
</evidence>
<dbReference type="InterPro" id="IPR054539">
    <property type="entry name" value="Beta-prop_PDH"/>
</dbReference>
<dbReference type="PANTHER" id="PTHR19328:SF55">
    <property type="entry name" value="BLR6566 PROTEIN"/>
    <property type="match status" value="1"/>
</dbReference>
<organism evidence="2 3">
    <name type="scientific">Sphingomonas daechungensis</name>
    <dbReference type="NCBI Taxonomy" id="1176646"/>
    <lineage>
        <taxon>Bacteria</taxon>
        <taxon>Pseudomonadati</taxon>
        <taxon>Pseudomonadota</taxon>
        <taxon>Alphaproteobacteria</taxon>
        <taxon>Sphingomonadales</taxon>
        <taxon>Sphingomonadaceae</taxon>
        <taxon>Sphingomonas</taxon>
    </lineage>
</organism>
<dbReference type="Proteomes" id="UP000516134">
    <property type="component" value="Chromosome"/>
</dbReference>
<name>A0ABX6T1I0_9SPHN</name>
<sequence>MTNRLLIAGLLAASLAGCSDPDFDDNTQIGPNPVLPKPTQFLIPPMNVAAGTGWSAGQKPTVANGLKIQPLATGLHHPRFVYVLPNGDILAVQSAPPGEPVKRPKDLIFGFVIGKADNLGGPSPKSEISLIRDANGDGKPELQTTLLDNLNAPFGVTWVDGTLYVANTDGVVAYPFAPGQTKVSGPGRMLTPLPAGVINHHWTKSLVASPDGSKLYATVGSNSNIVENGFDAELGRAAVWEIDRKTGLAREFATGLRNPNSPSFYPGTNTFYVVVNERDELGAHLVPDYLTSVRDGGFYGWPYSYYGRHLDPRVRPQNPAKVASAIVPDYALGSHVAPLGLTFYTGDLLPQFKGGAFIGEHGSWDRRKFYGYKVVYVPFAGGKPSGKAVDVVTGFLDAKNKKTLGRPVGVAVERFGALLIADDVGNAVWRVTPAGWRPGAAGEKNASPSGEASR</sequence>
<dbReference type="PROSITE" id="PS51257">
    <property type="entry name" value="PROKAR_LIPOPROTEIN"/>
    <property type="match status" value="1"/>
</dbReference>
<reference evidence="2 3" key="1">
    <citation type="submission" date="2020-08" db="EMBL/GenBank/DDBJ databases">
        <title>Genome sequence of Sphingomonas daechungensis KACC 18115T.</title>
        <authorList>
            <person name="Hyun D.-W."/>
            <person name="Bae J.-W."/>
        </authorList>
    </citation>
    <scope>NUCLEOTIDE SEQUENCE [LARGE SCALE GENOMIC DNA]</scope>
    <source>
        <strain evidence="2 3">KACC 18115</strain>
    </source>
</reference>
<dbReference type="InterPro" id="IPR011041">
    <property type="entry name" value="Quinoprot_gluc/sorb_DH_b-prop"/>
</dbReference>
<dbReference type="EMBL" id="CP060780">
    <property type="protein sequence ID" value="QNP43565.1"/>
    <property type="molecule type" value="Genomic_DNA"/>
</dbReference>
<dbReference type="InterPro" id="IPR011042">
    <property type="entry name" value="6-blade_b-propeller_TolB-like"/>
</dbReference>
<feature type="domain" description="Pyrroloquinoline quinone-dependent pyranose dehydrogenase beta-propeller" evidence="1">
    <location>
        <begin position="326"/>
        <end position="431"/>
    </location>
</feature>
<gene>
    <name evidence="2" type="ORF">H9L15_02065</name>
</gene>
<dbReference type="SUPFAM" id="SSF50952">
    <property type="entry name" value="Soluble quinoprotein glucose dehydrogenase"/>
    <property type="match status" value="1"/>
</dbReference>
<feature type="domain" description="Pyrroloquinoline quinone-dependent pyranose dehydrogenase beta-propeller" evidence="1">
    <location>
        <begin position="148"/>
        <end position="281"/>
    </location>
</feature>
<proteinExistence type="predicted"/>
<dbReference type="RefSeq" id="WP_187714995.1">
    <property type="nucleotide sequence ID" value="NZ_BAABJC010000001.1"/>
</dbReference>
<protein>
    <submittedName>
        <fullName evidence="2">Sorbosone dehydrogenase family protein</fullName>
    </submittedName>
</protein>
<keyword evidence="3" id="KW-1185">Reference proteome</keyword>
<dbReference type="PANTHER" id="PTHR19328">
    <property type="entry name" value="HEDGEHOG-INTERACTING PROTEIN"/>
    <property type="match status" value="1"/>
</dbReference>
<dbReference type="Pfam" id="PF22807">
    <property type="entry name" value="TrAA12"/>
    <property type="match status" value="2"/>
</dbReference>
<dbReference type="Gene3D" id="2.120.10.30">
    <property type="entry name" value="TolB, C-terminal domain"/>
    <property type="match status" value="1"/>
</dbReference>
<accession>A0ABX6T1I0</accession>
<evidence type="ECO:0000259" key="1">
    <source>
        <dbReference type="Pfam" id="PF22807"/>
    </source>
</evidence>